<proteinExistence type="predicted"/>
<dbReference type="EMBL" id="CM020618">
    <property type="protein sequence ID" value="KAK1862364.1"/>
    <property type="molecule type" value="Genomic_DNA"/>
</dbReference>
<protein>
    <submittedName>
        <fullName evidence="1">Uncharacterized protein</fullName>
    </submittedName>
</protein>
<gene>
    <name evidence="1" type="ORF">I4F81_004938</name>
</gene>
<keyword evidence="2" id="KW-1185">Reference proteome</keyword>
<organism evidence="1 2">
    <name type="scientific">Pyropia yezoensis</name>
    <name type="common">Susabi-nori</name>
    <name type="synonym">Porphyra yezoensis</name>
    <dbReference type="NCBI Taxonomy" id="2788"/>
    <lineage>
        <taxon>Eukaryota</taxon>
        <taxon>Rhodophyta</taxon>
        <taxon>Bangiophyceae</taxon>
        <taxon>Bangiales</taxon>
        <taxon>Bangiaceae</taxon>
        <taxon>Pyropia</taxon>
    </lineage>
</organism>
<sequence length="205" mass="19734">MPRSSAISAAAAAAPSAAASASASDMGTRAGEDVPTPQNTPPPAGTTTTTARSPPAELSLPPPPQPASRFTAAADGSVAAAARCRGGDNRFGAATARGLSDNDPAATSPAAMHYPPTAAACTVTKPQPVTADSSDVAGAAGAAPAVGTDQAPSVIVDTPATPPPSLVAPVSAVGARAVPPQDVGKRTEGCNTPSAEYNTSTQTVG</sequence>
<evidence type="ECO:0000313" key="1">
    <source>
        <dbReference type="EMBL" id="KAK1862364.1"/>
    </source>
</evidence>
<name>A0ACC3BWR7_PYRYE</name>
<dbReference type="Proteomes" id="UP000798662">
    <property type="component" value="Chromosome 1"/>
</dbReference>
<comment type="caution">
    <text evidence="1">The sequence shown here is derived from an EMBL/GenBank/DDBJ whole genome shotgun (WGS) entry which is preliminary data.</text>
</comment>
<reference evidence="1" key="1">
    <citation type="submission" date="2019-11" db="EMBL/GenBank/DDBJ databases">
        <title>Nori genome reveals adaptations in red seaweeds to the harsh intertidal environment.</title>
        <authorList>
            <person name="Wang D."/>
            <person name="Mao Y."/>
        </authorList>
    </citation>
    <scope>NUCLEOTIDE SEQUENCE</scope>
    <source>
        <tissue evidence="1">Gametophyte</tissue>
    </source>
</reference>
<evidence type="ECO:0000313" key="2">
    <source>
        <dbReference type="Proteomes" id="UP000798662"/>
    </source>
</evidence>
<accession>A0ACC3BWR7</accession>